<dbReference type="SUPFAM" id="SSF53474">
    <property type="entry name" value="alpha/beta-Hydrolases"/>
    <property type="match status" value="1"/>
</dbReference>
<dbReference type="RefSeq" id="WP_387411785.1">
    <property type="nucleotide sequence ID" value="NZ_JBIASD010000009.1"/>
</dbReference>
<dbReference type="GO" id="GO:0016787">
    <property type="term" value="F:hydrolase activity"/>
    <property type="evidence" value="ECO:0007669"/>
    <property type="project" value="UniProtKB-KW"/>
</dbReference>
<dbReference type="PANTHER" id="PTHR43798:SF31">
    <property type="entry name" value="AB HYDROLASE SUPERFAMILY PROTEIN YCLE"/>
    <property type="match status" value="1"/>
</dbReference>
<protein>
    <submittedName>
        <fullName evidence="3">Alpha/beta fold hydrolase</fullName>
    </submittedName>
</protein>
<reference evidence="3 4" key="1">
    <citation type="submission" date="2024-10" db="EMBL/GenBank/DDBJ databases">
        <title>The Natural Products Discovery Center: Release of the First 8490 Sequenced Strains for Exploring Actinobacteria Biosynthetic Diversity.</title>
        <authorList>
            <person name="Kalkreuter E."/>
            <person name="Kautsar S.A."/>
            <person name="Yang D."/>
            <person name="Bader C.D."/>
            <person name="Teijaro C.N."/>
            <person name="Fluegel L."/>
            <person name="Davis C.M."/>
            <person name="Simpson J.R."/>
            <person name="Lauterbach L."/>
            <person name="Steele A.D."/>
            <person name="Gui C."/>
            <person name="Meng S."/>
            <person name="Li G."/>
            <person name="Viehrig K."/>
            <person name="Ye F."/>
            <person name="Su P."/>
            <person name="Kiefer A.F."/>
            <person name="Nichols A."/>
            <person name="Cepeda A.J."/>
            <person name="Yan W."/>
            <person name="Fan B."/>
            <person name="Jiang Y."/>
            <person name="Adhikari A."/>
            <person name="Zheng C.-J."/>
            <person name="Schuster L."/>
            <person name="Cowan T.M."/>
            <person name="Smanski M.J."/>
            <person name="Chevrette M.G."/>
            <person name="De Carvalho L.P.S."/>
            <person name="Shen B."/>
        </authorList>
    </citation>
    <scope>NUCLEOTIDE SEQUENCE [LARGE SCALE GENOMIC DNA]</scope>
    <source>
        <strain evidence="3 4">NPDC002173</strain>
    </source>
</reference>
<keyword evidence="4" id="KW-1185">Reference proteome</keyword>
<dbReference type="Gene3D" id="3.40.50.1820">
    <property type="entry name" value="alpha/beta hydrolase"/>
    <property type="match status" value="1"/>
</dbReference>
<dbReference type="EMBL" id="JBIASD010000009">
    <property type="protein sequence ID" value="MFF3667003.1"/>
    <property type="molecule type" value="Genomic_DNA"/>
</dbReference>
<name>A0ABW6ST47_9ACTN</name>
<keyword evidence="1 3" id="KW-0378">Hydrolase</keyword>
<dbReference type="InterPro" id="IPR000073">
    <property type="entry name" value="AB_hydrolase_1"/>
</dbReference>
<evidence type="ECO:0000259" key="2">
    <source>
        <dbReference type="Pfam" id="PF00561"/>
    </source>
</evidence>
<dbReference type="InterPro" id="IPR050266">
    <property type="entry name" value="AB_hydrolase_sf"/>
</dbReference>
<accession>A0ABW6ST47</accession>
<gene>
    <name evidence="3" type="ORF">ACFYXI_15500</name>
</gene>
<dbReference type="InterPro" id="IPR029058">
    <property type="entry name" value="AB_hydrolase_fold"/>
</dbReference>
<organism evidence="3 4">
    <name type="scientific">Microtetraspora malaysiensis</name>
    <dbReference type="NCBI Taxonomy" id="161358"/>
    <lineage>
        <taxon>Bacteria</taxon>
        <taxon>Bacillati</taxon>
        <taxon>Actinomycetota</taxon>
        <taxon>Actinomycetes</taxon>
        <taxon>Streptosporangiales</taxon>
        <taxon>Streptosporangiaceae</taxon>
        <taxon>Microtetraspora</taxon>
    </lineage>
</organism>
<sequence length="284" mass="30243">MTQDLGSVADSGTSHYVDLPAGRFHYRRWTPDVPAPSAVLVHGNGGTWATWARVGAALGAAGMDVLAVDLRGSGASVRPPAGSYGLREVAGDLDDFLRALRVHAPLLIGHCWGGAAALALATGAVADRVPPVLSGLVLEELPPDMAATATQPVVRDFLRMMRSSPEYVAKWVDLVCRDWHPVDRESLLEELRGTDVQVYLSAIDEGAAAGPLLPLLARVKVPALVLRGDPRRGGMLSDADWQLARECLPGHCVADELPGSGHELHRGDFAGFMRLVREFLATVA</sequence>
<dbReference type="Pfam" id="PF00561">
    <property type="entry name" value="Abhydrolase_1"/>
    <property type="match status" value="1"/>
</dbReference>
<proteinExistence type="predicted"/>
<dbReference type="PANTHER" id="PTHR43798">
    <property type="entry name" value="MONOACYLGLYCEROL LIPASE"/>
    <property type="match status" value="1"/>
</dbReference>
<evidence type="ECO:0000313" key="4">
    <source>
        <dbReference type="Proteomes" id="UP001602013"/>
    </source>
</evidence>
<evidence type="ECO:0000313" key="3">
    <source>
        <dbReference type="EMBL" id="MFF3667003.1"/>
    </source>
</evidence>
<comment type="caution">
    <text evidence="3">The sequence shown here is derived from an EMBL/GenBank/DDBJ whole genome shotgun (WGS) entry which is preliminary data.</text>
</comment>
<dbReference type="Proteomes" id="UP001602013">
    <property type="component" value="Unassembled WGS sequence"/>
</dbReference>
<feature type="domain" description="AB hydrolase-1" evidence="2">
    <location>
        <begin position="39"/>
        <end position="164"/>
    </location>
</feature>
<evidence type="ECO:0000256" key="1">
    <source>
        <dbReference type="ARBA" id="ARBA00022801"/>
    </source>
</evidence>